<evidence type="ECO:0008006" key="4">
    <source>
        <dbReference type="Google" id="ProtNLM"/>
    </source>
</evidence>
<keyword evidence="3" id="KW-1185">Reference proteome</keyword>
<dbReference type="EMBL" id="BAAABU010000013">
    <property type="protein sequence ID" value="GAA0245169.1"/>
    <property type="molecule type" value="Genomic_DNA"/>
</dbReference>
<proteinExistence type="predicted"/>
<dbReference type="RefSeq" id="WP_343936368.1">
    <property type="nucleotide sequence ID" value="NZ_BAAABU010000013.1"/>
</dbReference>
<accession>A0ABN0UBQ5</accession>
<name>A0ABN0UBQ5_9PSEU</name>
<dbReference type="Proteomes" id="UP001500416">
    <property type="component" value="Unassembled WGS sequence"/>
</dbReference>
<reference evidence="2 3" key="1">
    <citation type="journal article" date="2019" name="Int. J. Syst. Evol. Microbiol.">
        <title>The Global Catalogue of Microorganisms (GCM) 10K type strain sequencing project: providing services to taxonomists for standard genome sequencing and annotation.</title>
        <authorList>
            <consortium name="The Broad Institute Genomics Platform"/>
            <consortium name="The Broad Institute Genome Sequencing Center for Infectious Disease"/>
            <person name="Wu L."/>
            <person name="Ma J."/>
        </authorList>
    </citation>
    <scope>NUCLEOTIDE SEQUENCE [LARGE SCALE GENOMIC DNA]</scope>
    <source>
        <strain evidence="2 3">JCM 3380</strain>
    </source>
</reference>
<evidence type="ECO:0000313" key="3">
    <source>
        <dbReference type="Proteomes" id="UP001500416"/>
    </source>
</evidence>
<comment type="caution">
    <text evidence="2">The sequence shown here is derived from an EMBL/GenBank/DDBJ whole genome shotgun (WGS) entry which is preliminary data.</text>
</comment>
<organism evidence="2 3">
    <name type="scientific">Saccharothrix mutabilis subsp. mutabilis</name>
    <dbReference type="NCBI Taxonomy" id="66855"/>
    <lineage>
        <taxon>Bacteria</taxon>
        <taxon>Bacillati</taxon>
        <taxon>Actinomycetota</taxon>
        <taxon>Actinomycetes</taxon>
        <taxon>Pseudonocardiales</taxon>
        <taxon>Pseudonocardiaceae</taxon>
        <taxon>Saccharothrix</taxon>
    </lineage>
</organism>
<evidence type="ECO:0000313" key="2">
    <source>
        <dbReference type="EMBL" id="GAA0245169.1"/>
    </source>
</evidence>
<feature type="region of interest" description="Disordered" evidence="1">
    <location>
        <begin position="143"/>
        <end position="168"/>
    </location>
</feature>
<gene>
    <name evidence="2" type="ORF">GCM10010492_50650</name>
</gene>
<sequence>MNSTWSHRRITVPLAAVALATGAVSCGDDDRGARLSEDDASVVCRGAVDLRFEPSINWRPKTINATGTGALDGCGSKNGSHPTLKSARVTVTGSGTETSCTGIGAVSGTVDITWYDGDGRTGRTVGTTRVVIDDIGKVLTGHTTADSPVLPGRDVTAEGSPTSDVSSCPWGLDSGSAAGAIAFG</sequence>
<evidence type="ECO:0000256" key="1">
    <source>
        <dbReference type="SAM" id="MobiDB-lite"/>
    </source>
</evidence>
<protein>
    <recommendedName>
        <fullName evidence="4">Ig-like domain-containing protein</fullName>
    </recommendedName>
</protein>